<comment type="caution">
    <text evidence="1">The sequence shown here is derived from an EMBL/GenBank/DDBJ whole genome shotgun (WGS) entry which is preliminary data.</text>
</comment>
<reference evidence="1" key="1">
    <citation type="journal article" date="2021" name="IMA Fungus">
        <title>Genomic characterization of three marine fungi, including Emericellopsis atlantica sp. nov. with signatures of a generalist lifestyle and marine biomass degradation.</title>
        <authorList>
            <person name="Hagestad O.C."/>
            <person name="Hou L."/>
            <person name="Andersen J.H."/>
            <person name="Hansen E.H."/>
            <person name="Altermark B."/>
            <person name="Li C."/>
            <person name="Kuhnert E."/>
            <person name="Cox R.J."/>
            <person name="Crous P.W."/>
            <person name="Spatafora J.W."/>
            <person name="Lail K."/>
            <person name="Amirebrahimi M."/>
            <person name="Lipzen A."/>
            <person name="Pangilinan J."/>
            <person name="Andreopoulos W."/>
            <person name="Hayes R.D."/>
            <person name="Ng V."/>
            <person name="Grigoriev I.V."/>
            <person name="Jackson S.A."/>
            <person name="Sutton T.D.S."/>
            <person name="Dobson A.D.W."/>
            <person name="Rama T."/>
        </authorList>
    </citation>
    <scope>NUCLEOTIDE SEQUENCE</scope>
    <source>
        <strain evidence="1">TRa3180A</strain>
    </source>
</reference>
<dbReference type="Proteomes" id="UP000887226">
    <property type="component" value="Unassembled WGS sequence"/>
</dbReference>
<keyword evidence="2" id="KW-1185">Reference proteome</keyword>
<accession>A0A9P8CEV4</accession>
<evidence type="ECO:0000313" key="2">
    <source>
        <dbReference type="Proteomes" id="UP000887226"/>
    </source>
</evidence>
<dbReference type="AlphaFoldDB" id="A0A9P8CEV4"/>
<protein>
    <submittedName>
        <fullName evidence="1">Uncharacterized protein</fullName>
    </submittedName>
</protein>
<proteinExistence type="predicted"/>
<gene>
    <name evidence="1" type="ORF">BJ878DRAFT_550253</name>
</gene>
<sequence>MPQHTLTSSLPADASAKTITRDKEVRNYIHFFGLHHLDAAFIDNVLPLKPGINDVFKLRTVGAARPVCDLAEYWALKAIALETFDEVKLKNGCSEFDRGSAHSPMTVRCITHDADLIEVTFLSTRKLLRSFYFAVPFGMPLCPTGTELQPTWPPGGPSDPLPTTWEKMDGRYVYPQTGILLFGCSQEGAYGCKNVDKKANKGENSAAVAKIEEEDGERKDYAAVVRENKDDAGGAKEKKGLNAVRLDLVERKCFKPWTHFEFDPSTKRLYRDCKTCREKKSIKGR</sequence>
<organism evidence="1 2">
    <name type="scientific">Calycina marina</name>
    <dbReference type="NCBI Taxonomy" id="1763456"/>
    <lineage>
        <taxon>Eukaryota</taxon>
        <taxon>Fungi</taxon>
        <taxon>Dikarya</taxon>
        <taxon>Ascomycota</taxon>
        <taxon>Pezizomycotina</taxon>
        <taxon>Leotiomycetes</taxon>
        <taxon>Helotiales</taxon>
        <taxon>Pezizellaceae</taxon>
        <taxon>Calycina</taxon>
    </lineage>
</organism>
<evidence type="ECO:0000313" key="1">
    <source>
        <dbReference type="EMBL" id="KAG9244513.1"/>
    </source>
</evidence>
<dbReference type="EMBL" id="MU253901">
    <property type="protein sequence ID" value="KAG9244513.1"/>
    <property type="molecule type" value="Genomic_DNA"/>
</dbReference>
<name>A0A9P8CEV4_9HELO</name>